<dbReference type="EMBL" id="VSSQ01046478">
    <property type="protein sequence ID" value="MPN00450.1"/>
    <property type="molecule type" value="Genomic_DNA"/>
</dbReference>
<protein>
    <submittedName>
        <fullName evidence="1">Uncharacterized protein</fullName>
    </submittedName>
</protein>
<gene>
    <name evidence="1" type="ORF">SDC9_147645</name>
</gene>
<dbReference type="AlphaFoldDB" id="A0A645EGK7"/>
<accession>A0A645EGK7</accession>
<comment type="caution">
    <text evidence="1">The sequence shown here is derived from an EMBL/GenBank/DDBJ whole genome shotgun (WGS) entry which is preliminary data.</text>
</comment>
<name>A0A645EGK7_9ZZZZ</name>
<sequence length="80" mass="8525">MAVQRGQLITAAVCPHVDDHTETVATVIPGDGHSAVSGRQDWGAIAHSHVNALMVRPFARNRVDTSSKGTADIKGLRVIR</sequence>
<reference evidence="1" key="1">
    <citation type="submission" date="2019-08" db="EMBL/GenBank/DDBJ databases">
        <authorList>
            <person name="Kucharzyk K."/>
            <person name="Murdoch R.W."/>
            <person name="Higgins S."/>
            <person name="Loffler F."/>
        </authorList>
    </citation>
    <scope>NUCLEOTIDE SEQUENCE</scope>
</reference>
<proteinExistence type="predicted"/>
<evidence type="ECO:0000313" key="1">
    <source>
        <dbReference type="EMBL" id="MPN00450.1"/>
    </source>
</evidence>
<organism evidence="1">
    <name type="scientific">bioreactor metagenome</name>
    <dbReference type="NCBI Taxonomy" id="1076179"/>
    <lineage>
        <taxon>unclassified sequences</taxon>
        <taxon>metagenomes</taxon>
        <taxon>ecological metagenomes</taxon>
    </lineage>
</organism>